<evidence type="ECO:0000259" key="1">
    <source>
        <dbReference type="Pfam" id="PF06985"/>
    </source>
</evidence>
<dbReference type="AlphaFoldDB" id="A0A9P1H135"/>
<dbReference type="InterPro" id="IPR010730">
    <property type="entry name" value="HET"/>
</dbReference>
<dbReference type="EMBL" id="CALLCH030000012">
    <property type="protein sequence ID" value="CAI4214683.1"/>
    <property type="molecule type" value="Genomic_DNA"/>
</dbReference>
<comment type="caution">
    <text evidence="3">The sequence shown here is derived from an EMBL/GenBank/DDBJ whole genome shotgun (WGS) entry which is preliminary data.</text>
</comment>
<evidence type="ECO:0008006" key="5">
    <source>
        <dbReference type="Google" id="ProtNLM"/>
    </source>
</evidence>
<feature type="domain" description="Heterokaryon incompatibility" evidence="1">
    <location>
        <begin position="21"/>
        <end position="163"/>
    </location>
</feature>
<dbReference type="InterPro" id="IPR058525">
    <property type="entry name" value="DUF8212"/>
</dbReference>
<name>A0A9P1H135_9PEZI</name>
<proteinExistence type="predicted"/>
<protein>
    <recommendedName>
        <fullName evidence="5">HET-domain-containing protein</fullName>
    </recommendedName>
</protein>
<gene>
    <name evidence="3" type="ORF">PPNO1_LOCUS4410</name>
</gene>
<dbReference type="Pfam" id="PF06985">
    <property type="entry name" value="HET"/>
    <property type="match status" value="1"/>
</dbReference>
<keyword evidence="4" id="KW-1185">Reference proteome</keyword>
<dbReference type="Pfam" id="PF26640">
    <property type="entry name" value="DUF8212"/>
    <property type="match status" value="1"/>
</dbReference>
<accession>A0A9P1H135</accession>
<dbReference type="PANTHER" id="PTHR10622:SF10">
    <property type="entry name" value="HET DOMAIN-CONTAINING PROTEIN"/>
    <property type="match status" value="1"/>
</dbReference>
<evidence type="ECO:0000313" key="4">
    <source>
        <dbReference type="Proteomes" id="UP000838763"/>
    </source>
</evidence>
<evidence type="ECO:0000313" key="3">
    <source>
        <dbReference type="EMBL" id="CAI4214683.1"/>
    </source>
</evidence>
<sequence length="557" mass="61993">MRLIDTDTLQLQLFAGDAPPYAILSHTWGEGEVTFQDMEKGRHFAMQLQGFAKIERCCSQAKRDGYAWAWVDTCCIDKQSSAELSEAINSMYRWYQLAAVCYVYMSDVAANLDSAFLPTSPASFVHGETPLPSSSGREASTLRRFGPSFAASRWFRRGWTLQELLAPRLVEFYDHRWTEIGTKASLVSDLQRITGIRAEVLQGAPPGDLCTVAERMSWASKRETQRIEDRAYSLLGIFNVNMPLLYGEGQSAFIRLQEEILRRSEDLSLLAWYPRGRPFPALACSPWTLRVLPGGPIQGLTWKDVQTVVPEVITNPRARYALPLALSHGNETVPPPTVTSRGILVTLPVVEPSKLGITGHPNDLMAWTFLSTHPGASRTMQSGSVLSFEWPPPAASRISLDAHRPAEWKMAEITKETHYMYIPTPDPYGRALDEARQSSAQEAQFLCSHWSRNGSAGLDVQEKFLVVFSTYYQGLSRKFSCQARRVAEPGASSNNHTTSSDATHRGEVKVPVDRAYLVLQASNAVVEVAIKENVHLIREGLQFVGVTLTIKINARGV</sequence>
<dbReference type="OrthoDB" id="194358at2759"/>
<dbReference type="Proteomes" id="UP000838763">
    <property type="component" value="Unassembled WGS sequence"/>
</dbReference>
<organism evidence="3 4">
    <name type="scientific">Parascedosporium putredinis</name>
    <dbReference type="NCBI Taxonomy" id="1442378"/>
    <lineage>
        <taxon>Eukaryota</taxon>
        <taxon>Fungi</taxon>
        <taxon>Dikarya</taxon>
        <taxon>Ascomycota</taxon>
        <taxon>Pezizomycotina</taxon>
        <taxon>Sordariomycetes</taxon>
        <taxon>Hypocreomycetidae</taxon>
        <taxon>Microascales</taxon>
        <taxon>Microascaceae</taxon>
        <taxon>Parascedosporium</taxon>
    </lineage>
</organism>
<evidence type="ECO:0000259" key="2">
    <source>
        <dbReference type="Pfam" id="PF26640"/>
    </source>
</evidence>
<reference evidence="3" key="1">
    <citation type="submission" date="2022-11" db="EMBL/GenBank/DDBJ databases">
        <authorList>
            <person name="Scott C."/>
            <person name="Bruce N."/>
        </authorList>
    </citation>
    <scope>NUCLEOTIDE SEQUENCE</scope>
</reference>
<feature type="domain" description="DUF8212" evidence="2">
    <location>
        <begin position="252"/>
        <end position="272"/>
    </location>
</feature>
<dbReference type="PANTHER" id="PTHR10622">
    <property type="entry name" value="HET DOMAIN-CONTAINING PROTEIN"/>
    <property type="match status" value="1"/>
</dbReference>